<evidence type="ECO:0000256" key="3">
    <source>
        <dbReference type="ARBA" id="ARBA00022676"/>
    </source>
</evidence>
<sequence>MAATRKINPLYALAAIVLLAFAWRAIFIYRPISWLTNFWLFEDFGYSLKIAKNIALGVGETFDGVISTNGYQPLYVWILVPAFWLFPSNVLIPVYVAETLLAICNSVTVIFLYLVVTKVTERPWSGIAAALIWAMNLAVARNGTLGLETGLATMMVAATAAYVIAIDLRQRASRHAVTLGVLLGVSFLARVDAIFLVIAVSLYLLFLHHSPFGLRVRFLIIALVVFSVLIAPYCIWNVVHYGSPLPTSGQVTTHRTNLLMFWRDNLTWRTLRNTMQYAPYIIGLMLAGLTSVGGFFLYSDTWSQPVAIVTIAILAGSVVISYATYTARRREILFVAMLGGLYGFAYTIYSFQPYERYFLPSIFIWTVFVTVAATALLDSIRSRPNMYKAMTALAVIAPLVCFGVASKAKLLREETPSYGWYDGVQMLNRIASPGEVVAAIQTGNTGYFYSKGRAINLDGVVNMDAYHAFESKTMNRYLQANNVRYLADLTSFPLLPSLMTQNQQDAANFLASLSQVFATTTFQYAIYRIDSEPYHSIRKPPPASGWADIKQTYALFGHVMSSSKPGSVIRFRSDRSLDLRLQRNSSAGMANIYCDGKPLAKVDLYAPVVDTTYKYHVTGDAQAHEYAVEVANEKNAASASNEVGFDAILER</sequence>
<keyword evidence="3" id="KW-0328">Glycosyltransferase</keyword>
<name>A0ABM8NHL5_9BURK</name>
<keyword evidence="5 8" id="KW-0812">Transmembrane</keyword>
<evidence type="ECO:0000256" key="8">
    <source>
        <dbReference type="SAM" id="Phobius"/>
    </source>
</evidence>
<dbReference type="InterPro" id="IPR050297">
    <property type="entry name" value="LipidA_mod_glycosyltrf_83"/>
</dbReference>
<evidence type="ECO:0000256" key="2">
    <source>
        <dbReference type="ARBA" id="ARBA00022475"/>
    </source>
</evidence>
<feature type="transmembrane region" description="Helical" evidence="8">
    <location>
        <begin position="12"/>
        <end position="32"/>
    </location>
</feature>
<feature type="transmembrane region" description="Helical" evidence="8">
    <location>
        <begin position="92"/>
        <end position="116"/>
    </location>
</feature>
<keyword evidence="6 8" id="KW-1133">Transmembrane helix</keyword>
<comment type="caution">
    <text evidence="10">The sequence shown here is derived from an EMBL/GenBank/DDBJ whole genome shotgun (WGS) entry which is preliminary data.</text>
</comment>
<feature type="transmembrane region" description="Helical" evidence="8">
    <location>
        <begin position="389"/>
        <end position="406"/>
    </location>
</feature>
<evidence type="ECO:0000256" key="1">
    <source>
        <dbReference type="ARBA" id="ARBA00004651"/>
    </source>
</evidence>
<feature type="transmembrane region" description="Helical" evidence="8">
    <location>
        <begin position="304"/>
        <end position="325"/>
    </location>
</feature>
<evidence type="ECO:0000313" key="10">
    <source>
        <dbReference type="EMBL" id="CAD6526078.1"/>
    </source>
</evidence>
<evidence type="ECO:0000313" key="11">
    <source>
        <dbReference type="Proteomes" id="UP000656319"/>
    </source>
</evidence>
<evidence type="ECO:0000256" key="6">
    <source>
        <dbReference type="ARBA" id="ARBA00022989"/>
    </source>
</evidence>
<feature type="transmembrane region" description="Helical" evidence="8">
    <location>
        <begin position="332"/>
        <end position="351"/>
    </location>
</feature>
<gene>
    <name evidence="10" type="ORF">LMG27952_01889</name>
</gene>
<keyword evidence="2" id="KW-1003">Cell membrane</keyword>
<protein>
    <recommendedName>
        <fullName evidence="9">Glycosyltransferase RgtA/B/C/D-like domain-containing protein</fullName>
    </recommendedName>
</protein>
<accession>A0ABM8NHL5</accession>
<proteinExistence type="predicted"/>
<evidence type="ECO:0000259" key="9">
    <source>
        <dbReference type="Pfam" id="PF13231"/>
    </source>
</evidence>
<evidence type="ECO:0000256" key="7">
    <source>
        <dbReference type="ARBA" id="ARBA00023136"/>
    </source>
</evidence>
<feature type="transmembrane region" description="Helical" evidence="8">
    <location>
        <begin position="123"/>
        <end position="139"/>
    </location>
</feature>
<dbReference type="Proteomes" id="UP000656319">
    <property type="component" value="Unassembled WGS sequence"/>
</dbReference>
<dbReference type="InterPro" id="IPR038731">
    <property type="entry name" value="RgtA/B/C-like"/>
</dbReference>
<feature type="transmembrane region" description="Helical" evidence="8">
    <location>
        <begin position="277"/>
        <end position="298"/>
    </location>
</feature>
<evidence type="ECO:0000256" key="4">
    <source>
        <dbReference type="ARBA" id="ARBA00022679"/>
    </source>
</evidence>
<dbReference type="RefSeq" id="WP_201695646.1">
    <property type="nucleotide sequence ID" value="NZ_CAJHCQ010000004.1"/>
</dbReference>
<feature type="domain" description="Glycosyltransferase RgtA/B/C/D-like" evidence="9">
    <location>
        <begin position="73"/>
        <end position="236"/>
    </location>
</feature>
<reference evidence="10 11" key="1">
    <citation type="submission" date="2020-10" db="EMBL/GenBank/DDBJ databases">
        <authorList>
            <person name="Peeters C."/>
        </authorList>
    </citation>
    <scope>NUCLEOTIDE SEQUENCE [LARGE SCALE GENOMIC DNA]</scope>
    <source>
        <strain evidence="10 11">LMG 27952</strain>
    </source>
</reference>
<feature type="transmembrane region" description="Helical" evidence="8">
    <location>
        <begin position="145"/>
        <end position="165"/>
    </location>
</feature>
<dbReference type="PANTHER" id="PTHR33908:SF11">
    <property type="entry name" value="MEMBRANE PROTEIN"/>
    <property type="match status" value="1"/>
</dbReference>
<comment type="subcellular location">
    <subcellularLocation>
        <location evidence="1">Cell membrane</location>
        <topology evidence="1">Multi-pass membrane protein</topology>
    </subcellularLocation>
</comment>
<feature type="transmembrane region" description="Helical" evidence="8">
    <location>
        <begin position="357"/>
        <end position="377"/>
    </location>
</feature>
<dbReference type="Pfam" id="PF13231">
    <property type="entry name" value="PMT_2"/>
    <property type="match status" value="1"/>
</dbReference>
<keyword evidence="7 8" id="KW-0472">Membrane</keyword>
<dbReference type="EMBL" id="CAJHCQ010000004">
    <property type="protein sequence ID" value="CAD6526078.1"/>
    <property type="molecule type" value="Genomic_DNA"/>
</dbReference>
<feature type="transmembrane region" description="Helical" evidence="8">
    <location>
        <begin position="218"/>
        <end position="239"/>
    </location>
</feature>
<organism evidence="10 11">
    <name type="scientific">Paraburkholderia hiiakae</name>
    <dbReference type="NCBI Taxonomy" id="1081782"/>
    <lineage>
        <taxon>Bacteria</taxon>
        <taxon>Pseudomonadati</taxon>
        <taxon>Pseudomonadota</taxon>
        <taxon>Betaproteobacteria</taxon>
        <taxon>Burkholderiales</taxon>
        <taxon>Burkholderiaceae</taxon>
        <taxon>Paraburkholderia</taxon>
    </lineage>
</organism>
<keyword evidence="11" id="KW-1185">Reference proteome</keyword>
<feature type="transmembrane region" description="Helical" evidence="8">
    <location>
        <begin position="177"/>
        <end position="206"/>
    </location>
</feature>
<dbReference type="PANTHER" id="PTHR33908">
    <property type="entry name" value="MANNOSYLTRANSFERASE YKCB-RELATED"/>
    <property type="match status" value="1"/>
</dbReference>
<evidence type="ECO:0000256" key="5">
    <source>
        <dbReference type="ARBA" id="ARBA00022692"/>
    </source>
</evidence>
<keyword evidence="4" id="KW-0808">Transferase</keyword>